<sequence length="143" mass="15707">MGEARSGGGQHFPVGSIVEVVEKDAGVRLVCTVIPLPRNIEPEENEGKIYVRYRALPPRRGRRLREFVDLTSVRPTPPPQKASKRFEVNDVVEAYYKGGWWEGVVSDSAVLAGGEKRLVVAFETPPGLTSSALGPLSLRPRLD</sequence>
<gene>
    <name evidence="2" type="ORF">SASPL_139076</name>
</gene>
<evidence type="ECO:0000259" key="1">
    <source>
        <dbReference type="Pfam" id="PF05641"/>
    </source>
</evidence>
<comment type="caution">
    <text evidence="2">The sequence shown here is derived from an EMBL/GenBank/DDBJ whole genome shotgun (WGS) entry which is preliminary data.</text>
</comment>
<reference evidence="2" key="2">
    <citation type="submission" date="2020-08" db="EMBL/GenBank/DDBJ databases">
        <title>Plant Genome Project.</title>
        <authorList>
            <person name="Zhang R.-G."/>
        </authorList>
    </citation>
    <scope>NUCLEOTIDE SEQUENCE</scope>
    <source>
        <strain evidence="2">Huo1</strain>
        <tissue evidence="2">Leaf</tissue>
    </source>
</reference>
<accession>A0A8X8WW98</accession>
<dbReference type="EMBL" id="PNBA02000014">
    <property type="protein sequence ID" value="KAG6402201.1"/>
    <property type="molecule type" value="Genomic_DNA"/>
</dbReference>
<evidence type="ECO:0000313" key="3">
    <source>
        <dbReference type="Proteomes" id="UP000298416"/>
    </source>
</evidence>
<dbReference type="AlphaFoldDB" id="A0A8X8WW98"/>
<dbReference type="Proteomes" id="UP000298416">
    <property type="component" value="Unassembled WGS sequence"/>
</dbReference>
<name>A0A8X8WW98_SALSN</name>
<dbReference type="PANTHER" id="PTHR31917:SF153">
    <property type="entry name" value="DUF724 DOMAIN-CONTAINING PROTEIN 3-RELATED"/>
    <property type="match status" value="1"/>
</dbReference>
<evidence type="ECO:0000313" key="2">
    <source>
        <dbReference type="EMBL" id="KAG6402201.1"/>
    </source>
</evidence>
<feature type="domain" description="Agenet-like" evidence="1">
    <location>
        <begin position="15"/>
        <end position="78"/>
    </location>
</feature>
<organism evidence="2">
    <name type="scientific">Salvia splendens</name>
    <name type="common">Scarlet sage</name>
    <dbReference type="NCBI Taxonomy" id="180675"/>
    <lineage>
        <taxon>Eukaryota</taxon>
        <taxon>Viridiplantae</taxon>
        <taxon>Streptophyta</taxon>
        <taxon>Embryophyta</taxon>
        <taxon>Tracheophyta</taxon>
        <taxon>Spermatophyta</taxon>
        <taxon>Magnoliopsida</taxon>
        <taxon>eudicotyledons</taxon>
        <taxon>Gunneridae</taxon>
        <taxon>Pentapetalae</taxon>
        <taxon>asterids</taxon>
        <taxon>lamiids</taxon>
        <taxon>Lamiales</taxon>
        <taxon>Lamiaceae</taxon>
        <taxon>Nepetoideae</taxon>
        <taxon>Mentheae</taxon>
        <taxon>Salviinae</taxon>
        <taxon>Salvia</taxon>
        <taxon>Salvia subgen. Calosphace</taxon>
        <taxon>core Calosphace</taxon>
    </lineage>
</organism>
<reference evidence="2" key="1">
    <citation type="submission" date="2018-01" db="EMBL/GenBank/DDBJ databases">
        <authorList>
            <person name="Mao J.F."/>
        </authorList>
    </citation>
    <scope>NUCLEOTIDE SEQUENCE</scope>
    <source>
        <strain evidence="2">Huo1</strain>
        <tissue evidence="2">Leaf</tissue>
    </source>
</reference>
<dbReference type="PANTHER" id="PTHR31917">
    <property type="entry name" value="AGENET DOMAIN-CONTAINING PROTEIN-RELATED"/>
    <property type="match status" value="1"/>
</dbReference>
<dbReference type="Pfam" id="PF05641">
    <property type="entry name" value="Agenet"/>
    <property type="match status" value="1"/>
</dbReference>
<dbReference type="InterPro" id="IPR008395">
    <property type="entry name" value="Agenet-like_dom"/>
</dbReference>
<keyword evidence="3" id="KW-1185">Reference proteome</keyword>
<protein>
    <recommendedName>
        <fullName evidence="1">Agenet-like domain-containing protein</fullName>
    </recommendedName>
</protein>
<proteinExistence type="predicted"/>